<dbReference type="OrthoDB" id="3323334at2"/>
<organism evidence="2 3">
    <name type="scientific">Actinoplanes utahensis</name>
    <dbReference type="NCBI Taxonomy" id="1869"/>
    <lineage>
        <taxon>Bacteria</taxon>
        <taxon>Bacillati</taxon>
        <taxon>Actinomycetota</taxon>
        <taxon>Actinomycetes</taxon>
        <taxon>Micromonosporales</taxon>
        <taxon>Micromonosporaceae</taxon>
        <taxon>Actinoplanes</taxon>
    </lineage>
</organism>
<dbReference type="eggNOG" id="ENOG502Z97J">
    <property type="taxonomic scope" value="Bacteria"/>
</dbReference>
<feature type="region of interest" description="Disordered" evidence="1">
    <location>
        <begin position="1"/>
        <end position="29"/>
    </location>
</feature>
<sequence length="593" mass="65562">MNESANTRPPGRHREGRPADTTRPRRRKARLASTYRTTLYRMRIDPDEESLRSALNHRYLRDKDFTVVHTQVAGVPALLVHGSVPQPVADWCPVITGLTGAPLTISHSSAGCALLMSFDGHVYALTYGTLGRFVLDTDRIDPGFGIAFAIRAIEPERIRRVTRRVLASTGRVERSLVAGGQPIRRYGIEGWGEIVGQLCGVLANERLAGTRGGTRPVTIAGADSLQIAVSTEPAGLLKDLREIGRVCAGDSPSPDLEFIAQVRPVPPGERTARLDALLDDLLGADEHTDLGLALPASQVDHEAMAQSYLVKVPYRTVRMMDLHLEDILERTRQRPTGRRLEALKIGSIGMCADPSGRELLTPPVSAHKWITAEISVDAARMIYQEGRWYEIGAEHLELLRDEIQKILTKTPSLVLPPWTDDLGDEDAYNKMVAATCTGYVLLDKHFLKTRQHRRGHGIEACDLLGPDNELIHVKRAERSAPLSHLFAQGEVSVDALIHEADARQRLVTQVHFEQPGHPIDTDFRPRKVIYAIALDAKKPLTADTLFTFSQVALYRAARRLRLDNIEVEVVAIPTSPQETLPRRQAVVASRSGS</sequence>
<dbReference type="STRING" id="1869.MB27_27975"/>
<proteinExistence type="predicted"/>
<dbReference type="NCBIfam" id="TIGR04141">
    <property type="entry name" value="TIGR04141 family sporadically distributed protein"/>
    <property type="match status" value="1"/>
</dbReference>
<evidence type="ECO:0008006" key="4">
    <source>
        <dbReference type="Google" id="ProtNLM"/>
    </source>
</evidence>
<comment type="caution">
    <text evidence="2">The sequence shown here is derived from an EMBL/GenBank/DDBJ whole genome shotgun (WGS) entry which is preliminary data.</text>
</comment>
<keyword evidence="3" id="KW-1185">Reference proteome</keyword>
<feature type="compositionally biased region" description="Basic and acidic residues" evidence="1">
    <location>
        <begin position="12"/>
        <end position="23"/>
    </location>
</feature>
<dbReference type="AlphaFoldDB" id="A0A0A6UES6"/>
<dbReference type="InterPro" id="IPR026487">
    <property type="entry name" value="CHP04141"/>
</dbReference>
<dbReference type="Proteomes" id="UP000054537">
    <property type="component" value="Unassembled WGS sequence"/>
</dbReference>
<dbReference type="RefSeq" id="WP_043529232.1">
    <property type="nucleotide sequence ID" value="NZ_BAABKU010000046.1"/>
</dbReference>
<evidence type="ECO:0000256" key="1">
    <source>
        <dbReference type="SAM" id="MobiDB-lite"/>
    </source>
</evidence>
<dbReference type="EMBL" id="JRTT01000041">
    <property type="protein sequence ID" value="KHD74555.1"/>
    <property type="molecule type" value="Genomic_DNA"/>
</dbReference>
<evidence type="ECO:0000313" key="2">
    <source>
        <dbReference type="EMBL" id="KHD74555.1"/>
    </source>
</evidence>
<name>A0A0A6UES6_ACTUT</name>
<evidence type="ECO:0000313" key="3">
    <source>
        <dbReference type="Proteomes" id="UP000054537"/>
    </source>
</evidence>
<dbReference type="Pfam" id="PF19614">
    <property type="entry name" value="DUF6119"/>
    <property type="match status" value="1"/>
</dbReference>
<gene>
    <name evidence="2" type="ORF">MB27_27975</name>
</gene>
<protein>
    <recommendedName>
        <fullName evidence="4">Sporadically distributed protein, TIGR04141 family</fullName>
    </recommendedName>
</protein>
<accession>A0A0A6UES6</accession>
<reference evidence="2 3" key="1">
    <citation type="submission" date="2014-10" db="EMBL/GenBank/DDBJ databases">
        <title>Draft genome sequence of Actinoplanes utahensis NRRL 12052.</title>
        <authorList>
            <person name="Velasco-Bucheli B."/>
            <person name="del Cerro C."/>
            <person name="Hormigo D."/>
            <person name="Garcia J.L."/>
            <person name="Acebal C."/>
            <person name="Arroyo M."/>
            <person name="de la Mata I."/>
        </authorList>
    </citation>
    <scope>NUCLEOTIDE SEQUENCE [LARGE SCALE GENOMIC DNA]</scope>
    <source>
        <strain evidence="2 3">NRRL 12052</strain>
    </source>
</reference>